<proteinExistence type="predicted"/>
<dbReference type="OrthoDB" id="1607513at2759"/>
<name>A0A835VJ15_VANPL</name>
<dbReference type="InterPro" id="IPR058543">
    <property type="entry name" value="Beta-prop_RSE1/DDB1/CPSF1_2nd"/>
</dbReference>
<protein>
    <recommendedName>
        <fullName evidence="1">RSE1/DDB1/CPSF1 second beta-propeller domain-containing protein</fullName>
    </recommendedName>
</protein>
<comment type="caution">
    <text evidence="2">The sequence shown here is derived from an EMBL/GenBank/DDBJ whole genome shotgun (WGS) entry which is preliminary data.</text>
</comment>
<reference evidence="2 3" key="1">
    <citation type="journal article" date="2020" name="Nat. Food">
        <title>A phased Vanilla planifolia genome enables genetic improvement of flavour and production.</title>
        <authorList>
            <person name="Hasing T."/>
            <person name="Tang H."/>
            <person name="Brym M."/>
            <person name="Khazi F."/>
            <person name="Huang T."/>
            <person name="Chambers A.H."/>
        </authorList>
    </citation>
    <scope>NUCLEOTIDE SEQUENCE [LARGE SCALE GENOMIC DNA]</scope>
    <source>
        <tissue evidence="2">Leaf</tissue>
    </source>
</reference>
<accession>A0A835VJ15</accession>
<feature type="domain" description="RSE1/DDB1/CPSF1 second beta-propeller" evidence="1">
    <location>
        <begin position="369"/>
        <end position="529"/>
    </location>
</feature>
<gene>
    <name evidence="2" type="ORF">HPP92_003526</name>
</gene>
<dbReference type="Proteomes" id="UP000636800">
    <property type="component" value="Chromosome 1"/>
</dbReference>
<keyword evidence="3" id="KW-1185">Reference proteome</keyword>
<dbReference type="Gene3D" id="2.130.10.10">
    <property type="entry name" value="YVTN repeat-like/Quinoprotein amine dehydrogenase"/>
    <property type="match status" value="2"/>
</dbReference>
<dbReference type="EMBL" id="JADCNL010000001">
    <property type="protein sequence ID" value="KAG0498835.1"/>
    <property type="molecule type" value="Genomic_DNA"/>
</dbReference>
<dbReference type="AlphaFoldDB" id="A0A835VJ15"/>
<organism evidence="2 3">
    <name type="scientific">Vanilla planifolia</name>
    <name type="common">Vanilla</name>
    <dbReference type="NCBI Taxonomy" id="51239"/>
    <lineage>
        <taxon>Eukaryota</taxon>
        <taxon>Viridiplantae</taxon>
        <taxon>Streptophyta</taxon>
        <taxon>Embryophyta</taxon>
        <taxon>Tracheophyta</taxon>
        <taxon>Spermatophyta</taxon>
        <taxon>Magnoliopsida</taxon>
        <taxon>Liliopsida</taxon>
        <taxon>Asparagales</taxon>
        <taxon>Orchidaceae</taxon>
        <taxon>Vanilloideae</taxon>
        <taxon>Vanilleae</taxon>
        <taxon>Vanilla</taxon>
    </lineage>
</organism>
<evidence type="ECO:0000313" key="2">
    <source>
        <dbReference type="EMBL" id="KAG0498835.1"/>
    </source>
</evidence>
<evidence type="ECO:0000313" key="3">
    <source>
        <dbReference type="Proteomes" id="UP000636800"/>
    </source>
</evidence>
<dbReference type="InterPro" id="IPR015943">
    <property type="entry name" value="WD40/YVTN_repeat-like_dom_sf"/>
</dbReference>
<evidence type="ECO:0000259" key="1">
    <source>
        <dbReference type="Pfam" id="PF23726"/>
    </source>
</evidence>
<dbReference type="Pfam" id="PF23726">
    <property type="entry name" value="Beta-prop_RSE1_2nd"/>
    <property type="match status" value="1"/>
</dbReference>
<dbReference type="PANTHER" id="PTHR10644">
    <property type="entry name" value="DNA REPAIR/RNA PROCESSING CPSF FAMILY"/>
    <property type="match status" value="1"/>
</dbReference>
<dbReference type="InterPro" id="IPR050358">
    <property type="entry name" value="RSE1/DDB1/CFT1"/>
</dbReference>
<sequence>MEEVNKLFKLSLVGSGFASLVWTSTFHSSLAETAAQQTVPTADYKSCYLIMASSSSNGCSVSSIRTNDYNHEKNLPHDAYKLLAVPSPIGGVLVICANSIHYHSQSLSCALALNSFYTQLENSTELPKSHVSGSLMRKCDMAVTRCCLVFNKNRRTIAPDLVQALLDIASLTSAVVVTLLVDEDGDAPLSKKLRMSLDSQHDFTSSEELSLYSTAPKSSESTKKSFSFAVRDSLINVGPLKDFAYGLRINADSNATGICKQSNYELVCCSGSGKNGALCVMQQSVRPELISEVFKVEVFLLWPCSRGWEGVIGLGFSSTGKVITKCSLDYANNEDEDARACFASDFRFRNVDERHPPCCNFARVQGIWTVYHKRLPRRRVVQIFARGARILDGAYMTQEFTFGVNSSDPSSSSDNFTVSSASIADPYVLLKMVDGSVQLLIGDISTCNVSIHVPALSFKSSDPVSACTLYCDKGPDPWLRKASTDAWLSTGIPEAIDGNDVSFHEQDIYCLICYESGTLEIFDVPSFRCVFSVIKFIQGKKHLVDRFTRDPFFITQKVKN</sequence>